<accession>A0A1Y0I1P1</accession>
<evidence type="ECO:0000313" key="3">
    <source>
        <dbReference type="Proteomes" id="UP000196027"/>
    </source>
</evidence>
<organism evidence="2 3">
    <name type="scientific">Oleiphilus messinensis</name>
    <dbReference type="NCBI Taxonomy" id="141451"/>
    <lineage>
        <taxon>Bacteria</taxon>
        <taxon>Pseudomonadati</taxon>
        <taxon>Pseudomonadota</taxon>
        <taxon>Gammaproteobacteria</taxon>
        <taxon>Oceanospirillales</taxon>
        <taxon>Oleiphilaceae</taxon>
        <taxon>Oleiphilus</taxon>
    </lineage>
</organism>
<dbReference type="EMBL" id="CP021425">
    <property type="protein sequence ID" value="ARU54377.1"/>
    <property type="molecule type" value="Genomic_DNA"/>
</dbReference>
<dbReference type="KEGG" id="ome:OLMES_0271"/>
<feature type="compositionally biased region" description="Polar residues" evidence="1">
    <location>
        <begin position="1"/>
        <end position="22"/>
    </location>
</feature>
<dbReference type="Proteomes" id="UP000196027">
    <property type="component" value="Chromosome"/>
</dbReference>
<evidence type="ECO:0000256" key="1">
    <source>
        <dbReference type="SAM" id="MobiDB-lite"/>
    </source>
</evidence>
<dbReference type="RefSeq" id="WP_157678098.1">
    <property type="nucleotide sequence ID" value="NZ_CP021425.1"/>
</dbReference>
<proteinExistence type="predicted"/>
<protein>
    <submittedName>
        <fullName evidence="2">Uncharacterized protein</fullName>
    </submittedName>
</protein>
<evidence type="ECO:0000313" key="2">
    <source>
        <dbReference type="EMBL" id="ARU54377.1"/>
    </source>
</evidence>
<gene>
    <name evidence="2" type="ORF">OLMES_0271</name>
</gene>
<dbReference type="AlphaFoldDB" id="A0A1Y0I1P1"/>
<keyword evidence="3" id="KW-1185">Reference proteome</keyword>
<sequence length="55" mass="5995">MATTHNNQSDESQVNETDSNQKLPWEEPMYIVKDLATETMGKVPGVGEPTVTTGS</sequence>
<reference evidence="2 3" key="1">
    <citation type="submission" date="2017-05" db="EMBL/GenBank/DDBJ databases">
        <title>Genomic insights into alkan degradation activity of Oleiphilus messinensis.</title>
        <authorList>
            <person name="Kozyavkin S.A."/>
            <person name="Slesarev A.I."/>
            <person name="Golyshin P.N."/>
            <person name="Korzhenkov A."/>
            <person name="Golyshina O.N."/>
            <person name="Toshchakov S.V."/>
        </authorList>
    </citation>
    <scope>NUCLEOTIDE SEQUENCE [LARGE SCALE GENOMIC DNA]</scope>
    <source>
        <strain evidence="2 3">ME102</strain>
    </source>
</reference>
<name>A0A1Y0I1P1_9GAMM</name>
<feature type="region of interest" description="Disordered" evidence="1">
    <location>
        <begin position="1"/>
        <end position="26"/>
    </location>
</feature>